<sequence length="282" mass="29604">MSGTSGDGGIRWNDETQRWETAGESGAVVPPTSPPPPVPAYDPSGPGDDVTYAVTAPPDPLPRSRHTTALIAGATVAVVAGGIAFGVLALQDDGTGVEAGTDAASVVSASQTATSDTGLGGGPADSGPPTDTPSPTELPSDFVIRKDPAGFTIAVPKGWVREERENGVFYTALDDPCCLVQIYVGEADITPYEALRRTSEDRARSTKNYEEISLRTTTEVPGQDGAELVYAYDLPDGTRRQVVDRAFVAENGEQYAVLMAATDNDWPGQRQILQVALDHFAP</sequence>
<gene>
    <name evidence="3" type="ORF">ADL12_27655</name>
</gene>
<dbReference type="Gene3D" id="3.40.1000.10">
    <property type="entry name" value="Mog1/PsbP, alpha/beta/alpha sandwich"/>
    <property type="match status" value="1"/>
</dbReference>
<feature type="compositionally biased region" description="Low complexity" evidence="1">
    <location>
        <begin position="125"/>
        <end position="135"/>
    </location>
</feature>
<evidence type="ECO:0000313" key="4">
    <source>
        <dbReference type="Proteomes" id="UP000053923"/>
    </source>
</evidence>
<evidence type="ECO:0008006" key="5">
    <source>
        <dbReference type="Google" id="ProtNLM"/>
    </source>
</evidence>
<dbReference type="OrthoDB" id="4335221at2"/>
<keyword evidence="2" id="KW-0472">Membrane</keyword>
<comment type="caution">
    <text evidence="3">The sequence shown here is derived from an EMBL/GenBank/DDBJ whole genome shotgun (WGS) entry which is preliminary data.</text>
</comment>
<evidence type="ECO:0000256" key="1">
    <source>
        <dbReference type="SAM" id="MobiDB-lite"/>
    </source>
</evidence>
<proteinExistence type="predicted"/>
<organism evidence="3 4">
    <name type="scientific">Streptomyces regalis</name>
    <dbReference type="NCBI Taxonomy" id="68262"/>
    <lineage>
        <taxon>Bacteria</taxon>
        <taxon>Bacillati</taxon>
        <taxon>Actinomycetota</taxon>
        <taxon>Actinomycetes</taxon>
        <taxon>Kitasatosporales</taxon>
        <taxon>Streptomycetaceae</taxon>
        <taxon>Streptomyces</taxon>
    </lineage>
</organism>
<keyword evidence="2" id="KW-1133">Transmembrane helix</keyword>
<dbReference type="EMBL" id="LLZG01000323">
    <property type="protein sequence ID" value="KUL29767.1"/>
    <property type="molecule type" value="Genomic_DNA"/>
</dbReference>
<evidence type="ECO:0000256" key="2">
    <source>
        <dbReference type="SAM" id="Phobius"/>
    </source>
</evidence>
<name>A0A117MQ75_9ACTN</name>
<feature type="compositionally biased region" description="Low complexity" evidence="1">
    <location>
        <begin position="108"/>
        <end position="117"/>
    </location>
</feature>
<keyword evidence="4" id="KW-1185">Reference proteome</keyword>
<dbReference type="Proteomes" id="UP000053923">
    <property type="component" value="Unassembled WGS sequence"/>
</dbReference>
<feature type="compositionally biased region" description="Pro residues" evidence="1">
    <location>
        <begin position="31"/>
        <end position="40"/>
    </location>
</feature>
<feature type="transmembrane region" description="Helical" evidence="2">
    <location>
        <begin position="69"/>
        <end position="90"/>
    </location>
</feature>
<feature type="region of interest" description="Disordered" evidence="1">
    <location>
        <begin position="1"/>
        <end position="49"/>
    </location>
</feature>
<keyword evidence="2" id="KW-0812">Transmembrane</keyword>
<dbReference type="RefSeq" id="WP_062706471.1">
    <property type="nucleotide sequence ID" value="NZ_LLZG01000323.1"/>
</dbReference>
<protein>
    <recommendedName>
        <fullName evidence="5">Serine/arginine repetitive matrix protein 2</fullName>
    </recommendedName>
</protein>
<dbReference type="AlphaFoldDB" id="A0A117MQ75"/>
<feature type="region of interest" description="Disordered" evidence="1">
    <location>
        <begin position="108"/>
        <end position="137"/>
    </location>
</feature>
<reference evidence="4" key="1">
    <citation type="submission" date="2015-10" db="EMBL/GenBank/DDBJ databases">
        <authorList>
            <person name="Ju K.-S."/>
            <person name="Doroghazi J.R."/>
            <person name="Metcalf W.W."/>
        </authorList>
    </citation>
    <scope>NUCLEOTIDE SEQUENCE [LARGE SCALE GENOMIC DNA]</scope>
    <source>
        <strain evidence="4">NRRL 3151</strain>
    </source>
</reference>
<evidence type="ECO:0000313" key="3">
    <source>
        <dbReference type="EMBL" id="KUL29767.1"/>
    </source>
</evidence>
<accession>A0A117MQ75</accession>